<reference evidence="4" key="1">
    <citation type="journal article" date="2016" name="Nat. Commun.">
        <title>The Gonium pectorale genome demonstrates co-option of cell cycle regulation during the evolution of multicellularity.</title>
        <authorList>
            <person name="Hanschen E.R."/>
            <person name="Marriage T.N."/>
            <person name="Ferris P.J."/>
            <person name="Hamaji T."/>
            <person name="Toyoda A."/>
            <person name="Fujiyama A."/>
            <person name="Neme R."/>
            <person name="Noguchi H."/>
            <person name="Minakuchi Y."/>
            <person name="Suzuki M."/>
            <person name="Kawai-Toyooka H."/>
            <person name="Smith D.R."/>
            <person name="Sparks H."/>
            <person name="Anderson J."/>
            <person name="Bakaric R."/>
            <person name="Luria V."/>
            <person name="Karger A."/>
            <person name="Kirschner M.W."/>
            <person name="Durand P.M."/>
            <person name="Michod R.E."/>
            <person name="Nozaki H."/>
            <person name="Olson B.J."/>
        </authorList>
    </citation>
    <scope>NUCLEOTIDE SEQUENCE [LARGE SCALE GENOMIC DNA]</scope>
    <source>
        <strain evidence="4">NIES-2863</strain>
    </source>
</reference>
<gene>
    <name evidence="3" type="ORF">GPECTOR_141g692</name>
</gene>
<dbReference type="InterPro" id="IPR005069">
    <property type="entry name" value="Nucl-diP-sugar_transferase"/>
</dbReference>
<dbReference type="OrthoDB" id="540503at2759"/>
<organism evidence="3 4">
    <name type="scientific">Gonium pectorale</name>
    <name type="common">Green alga</name>
    <dbReference type="NCBI Taxonomy" id="33097"/>
    <lineage>
        <taxon>Eukaryota</taxon>
        <taxon>Viridiplantae</taxon>
        <taxon>Chlorophyta</taxon>
        <taxon>core chlorophytes</taxon>
        <taxon>Chlorophyceae</taxon>
        <taxon>CS clade</taxon>
        <taxon>Chlamydomonadales</taxon>
        <taxon>Volvocaceae</taxon>
        <taxon>Gonium</taxon>
    </lineage>
</organism>
<dbReference type="GO" id="GO:0052325">
    <property type="term" value="P:cell wall pectin biosynthetic process"/>
    <property type="evidence" value="ECO:0007669"/>
    <property type="project" value="TreeGrafter"/>
</dbReference>
<comment type="caution">
    <text evidence="3">The sequence shown here is derived from an EMBL/GenBank/DDBJ whole genome shotgun (WGS) entry which is preliminary data.</text>
</comment>
<dbReference type="GO" id="GO:0052636">
    <property type="term" value="F:arabinosyltransferase activity"/>
    <property type="evidence" value="ECO:0007669"/>
    <property type="project" value="TreeGrafter"/>
</dbReference>
<proteinExistence type="predicted"/>
<name>A0A150FXZ4_GONPE</name>
<dbReference type="EMBL" id="LSYV01000141">
    <property type="protein sequence ID" value="KXZ42494.1"/>
    <property type="molecule type" value="Genomic_DNA"/>
</dbReference>
<dbReference type="Proteomes" id="UP000075714">
    <property type="component" value="Unassembled WGS sequence"/>
</dbReference>
<sequence length="620" mass="64210">MRHNMGIARDRTLLITAVDAPLWDFFGRSWAEGVKSAGISYWLVVALDEPTAAAVAAAGYGARCVLVEPPAELLAAGPRGKRSGGRKPPAGYVWQSAPWQAATWAKVAAAAVLVDRMRFDLVFSDVDVSWFADPLPALSAAAAAADSDGDGGGRTGAGEPLRRRRRVLHAAGPGRAYAAGEGPGASESEAPLRPTALFSTDMLSTANPASRRGAPADPGLEAGCGPHVNLNTGGADRGAKLSHPLYEVHWVWGGKSLESKRAAMREAGAFHDPPAHYRPQRGLMTMELRHIELPPGYNTWPASRTGDMVAFNLRALSAQLQQLYWGLAMALATNRTLVLPRFRCYCARNWYSTVACRIGGDRATTFPFTCPLSHVLRAKRLDAGGLRLYDPALGGAREADVREWPFLDNPRTAPELREAARTVLRPQRPGEQLQWEPAAGSLAAAAAAGGGPGRLGGGTGGGGASGAPLLAYVAAPADGARGWGAGATAGEVVLERRLTDRQLQQLLAAAGAAADGGSAVVAAAATAPSSTAAAGVRALAAAALLHVPDPGAVMAGFEDAALGAAFDAAMLQLAAVWCCRSAREVADSGGRLARREALGVLPPERRAGAEGEVAAEAGAL</sequence>
<dbReference type="InterPro" id="IPR053250">
    <property type="entry name" value="Glycosyltransferase_77"/>
</dbReference>
<dbReference type="PANTHER" id="PTHR46936:SF1">
    <property type="entry name" value="ARABINOSYLTRANSFERASE XEG113"/>
    <property type="match status" value="1"/>
</dbReference>
<accession>A0A150FXZ4</accession>
<evidence type="ECO:0000256" key="1">
    <source>
        <dbReference type="SAM" id="MobiDB-lite"/>
    </source>
</evidence>
<feature type="region of interest" description="Disordered" evidence="1">
    <location>
        <begin position="143"/>
        <end position="164"/>
    </location>
</feature>
<evidence type="ECO:0000259" key="2">
    <source>
        <dbReference type="Pfam" id="PF03407"/>
    </source>
</evidence>
<dbReference type="GO" id="GO:0005794">
    <property type="term" value="C:Golgi apparatus"/>
    <property type="evidence" value="ECO:0007669"/>
    <property type="project" value="TreeGrafter"/>
</dbReference>
<dbReference type="PANTHER" id="PTHR46936">
    <property type="entry name" value="ARABINOSYLTRANSFERASE XEG113"/>
    <property type="match status" value="1"/>
</dbReference>
<dbReference type="Pfam" id="PF03407">
    <property type="entry name" value="Nucleotid_trans"/>
    <property type="match status" value="1"/>
</dbReference>
<evidence type="ECO:0000313" key="3">
    <source>
        <dbReference type="EMBL" id="KXZ42494.1"/>
    </source>
</evidence>
<protein>
    <recommendedName>
        <fullName evidence="2">Nucleotide-diphospho-sugar transferase domain-containing protein</fullName>
    </recommendedName>
</protein>
<evidence type="ECO:0000313" key="4">
    <source>
        <dbReference type="Proteomes" id="UP000075714"/>
    </source>
</evidence>
<feature type="domain" description="Nucleotide-diphospho-sugar transferase" evidence="2">
    <location>
        <begin position="39"/>
        <end position="149"/>
    </location>
</feature>
<dbReference type="AlphaFoldDB" id="A0A150FXZ4"/>
<keyword evidence="4" id="KW-1185">Reference proteome</keyword>